<comment type="subcellular location">
    <subcellularLocation>
        <location evidence="1">Nucleus</location>
    </subcellularLocation>
</comment>
<keyword evidence="5" id="KW-1185">Reference proteome</keyword>
<dbReference type="GO" id="GO:0006950">
    <property type="term" value="P:response to stress"/>
    <property type="evidence" value="ECO:0007669"/>
    <property type="project" value="UniProtKB-ARBA"/>
</dbReference>
<evidence type="ECO:0000313" key="5">
    <source>
        <dbReference type="Proteomes" id="UP001552299"/>
    </source>
</evidence>
<evidence type="ECO:0000256" key="3">
    <source>
        <dbReference type="SAM" id="MobiDB-lite"/>
    </source>
</evidence>
<evidence type="ECO:0000256" key="1">
    <source>
        <dbReference type="ARBA" id="ARBA00004123"/>
    </source>
</evidence>
<feature type="compositionally biased region" description="Polar residues" evidence="3">
    <location>
        <begin position="272"/>
        <end position="283"/>
    </location>
</feature>
<feature type="region of interest" description="Disordered" evidence="3">
    <location>
        <begin position="264"/>
        <end position="283"/>
    </location>
</feature>
<evidence type="ECO:0000313" key="4">
    <source>
        <dbReference type="EMBL" id="KAL0917312.1"/>
    </source>
</evidence>
<dbReference type="InterPro" id="IPR051992">
    <property type="entry name" value="OxStress_Response_Reg"/>
</dbReference>
<protein>
    <submittedName>
        <fullName evidence="4">Uncharacterized protein</fullName>
    </submittedName>
</protein>
<proteinExistence type="predicted"/>
<gene>
    <name evidence="4" type="ORF">M5K25_012367</name>
</gene>
<dbReference type="Proteomes" id="UP001552299">
    <property type="component" value="Unassembled WGS sequence"/>
</dbReference>
<feature type="compositionally biased region" description="Low complexity" evidence="3">
    <location>
        <begin position="86"/>
        <end position="97"/>
    </location>
</feature>
<dbReference type="PANTHER" id="PTHR33172">
    <property type="entry name" value="OS08G0516900 PROTEIN"/>
    <property type="match status" value="1"/>
</dbReference>
<dbReference type="GO" id="GO:0005634">
    <property type="term" value="C:nucleus"/>
    <property type="evidence" value="ECO:0007669"/>
    <property type="project" value="UniProtKB-SubCell"/>
</dbReference>
<name>A0ABD0UWU0_DENTH</name>
<comment type="caution">
    <text evidence="4">The sequence shown here is derived from an EMBL/GenBank/DDBJ whole genome shotgun (WGS) entry which is preliminary data.</text>
</comment>
<reference evidence="4 5" key="1">
    <citation type="journal article" date="2024" name="Plant Biotechnol. J.">
        <title>Dendrobium thyrsiflorum genome and its molecular insights into genes involved in important horticultural traits.</title>
        <authorList>
            <person name="Chen B."/>
            <person name="Wang J.Y."/>
            <person name="Zheng P.J."/>
            <person name="Li K.L."/>
            <person name="Liang Y.M."/>
            <person name="Chen X.F."/>
            <person name="Zhang C."/>
            <person name="Zhao X."/>
            <person name="He X."/>
            <person name="Zhang G.Q."/>
            <person name="Liu Z.J."/>
            <person name="Xu Q."/>
        </authorList>
    </citation>
    <scope>NUCLEOTIDE SEQUENCE [LARGE SCALE GENOMIC DNA]</scope>
    <source>
        <strain evidence="4">GZMU011</strain>
    </source>
</reference>
<dbReference type="EMBL" id="JANQDX010000010">
    <property type="protein sequence ID" value="KAL0917312.1"/>
    <property type="molecule type" value="Genomic_DNA"/>
</dbReference>
<feature type="region of interest" description="Disordered" evidence="3">
    <location>
        <begin position="77"/>
        <end position="114"/>
    </location>
</feature>
<organism evidence="4 5">
    <name type="scientific">Dendrobium thyrsiflorum</name>
    <name type="common">Pinecone-like raceme dendrobium</name>
    <name type="synonym">Orchid</name>
    <dbReference type="NCBI Taxonomy" id="117978"/>
    <lineage>
        <taxon>Eukaryota</taxon>
        <taxon>Viridiplantae</taxon>
        <taxon>Streptophyta</taxon>
        <taxon>Embryophyta</taxon>
        <taxon>Tracheophyta</taxon>
        <taxon>Spermatophyta</taxon>
        <taxon>Magnoliopsida</taxon>
        <taxon>Liliopsida</taxon>
        <taxon>Asparagales</taxon>
        <taxon>Orchidaceae</taxon>
        <taxon>Epidendroideae</taxon>
        <taxon>Malaxideae</taxon>
        <taxon>Dendrobiinae</taxon>
        <taxon>Dendrobium</taxon>
    </lineage>
</organism>
<keyword evidence="2" id="KW-0539">Nucleus</keyword>
<dbReference type="PANTHER" id="PTHR33172:SF96">
    <property type="entry name" value="PROTEIN OXIDATIVE STRESS 3 LIKE 3"/>
    <property type="match status" value="1"/>
</dbReference>
<dbReference type="AlphaFoldDB" id="A0ABD0UWU0"/>
<evidence type="ECO:0000256" key="2">
    <source>
        <dbReference type="ARBA" id="ARBA00023242"/>
    </source>
</evidence>
<accession>A0ABD0UWU0</accession>
<sequence>MASRRREEKGVLSRLENLFGLCAAANERSRPPDSSLECVVVKGAMSIALERGGGIGGAGFICGIGCVPIYNLTEIEKDPPLPPESPSSSSFSSSSIGEESDGVGRELEDDEGAGMGEVQSAYKGLLQGMESMEESLPIRRGISNFYAGKSKSFTSLSDAKSSCASAKDLAKAENAYSRRRRSLLASKIFWEKPHSNLLRSPSGGIAKRPAALKRCPLAFAVAMTGSPKTSNISEYPAKSTTAVEDPVNSSSSQICSFPMRSFSLGDLPVLKNSGSSVGSSDDQ</sequence>